<accession>A0ABY3S7R9</accession>
<keyword evidence="1" id="KW-0812">Transmembrane</keyword>
<evidence type="ECO:0000256" key="1">
    <source>
        <dbReference type="SAM" id="Phobius"/>
    </source>
</evidence>
<evidence type="ECO:0000313" key="3">
    <source>
        <dbReference type="Proteomes" id="UP001199659"/>
    </source>
</evidence>
<dbReference type="EMBL" id="CP087880">
    <property type="protein sequence ID" value="UGS42591.1"/>
    <property type="molecule type" value="Genomic_DNA"/>
</dbReference>
<dbReference type="Proteomes" id="UP001199659">
    <property type="component" value="Chromosome"/>
</dbReference>
<feature type="transmembrane region" description="Helical" evidence="1">
    <location>
        <begin position="48"/>
        <end position="67"/>
    </location>
</feature>
<keyword evidence="3" id="KW-1185">Reference proteome</keyword>
<proteinExistence type="predicted"/>
<sequence length="82" mass="9318">MNAKKNVYKFIFISMLKCCFGCAFAIYIGLLGIAVYLGFKSGVFDFDFYGDFIISLKKGFLLGGVYGMREAIFWKRKVIGKE</sequence>
<feature type="transmembrane region" description="Helical" evidence="1">
    <location>
        <begin position="12"/>
        <end position="36"/>
    </location>
</feature>
<evidence type="ECO:0000313" key="2">
    <source>
        <dbReference type="EMBL" id="UGS42591.1"/>
    </source>
</evidence>
<keyword evidence="1" id="KW-0472">Membrane</keyword>
<name>A0ABY3S7R9_9ENTR</name>
<reference evidence="2 3" key="1">
    <citation type="journal article" date="2022" name="Int. J. Syst. Evol. Microbiol.">
        <title>Pseudocitrobacter corydidari sp. nov., isolated from the Asian emerald cockroach Corydidarum magnifica.</title>
        <authorList>
            <person name="Guzman J."/>
            <person name="Poehlein A."/>
            <person name="Glaeser S.P."/>
            <person name="Schwengers O."/>
            <person name="Blom J."/>
            <person name="Hollensteiner J."/>
            <person name="Kampfer P."/>
            <person name="Vilcinskas A."/>
        </authorList>
    </citation>
    <scope>NUCLEOTIDE SEQUENCE [LARGE SCALE GENOMIC DNA]</scope>
    <source>
        <strain evidence="2">G163CM</strain>
    </source>
</reference>
<organism evidence="2 3">
    <name type="scientific">Pseudocitrobacter corydidari</name>
    <dbReference type="NCBI Taxonomy" id="2891570"/>
    <lineage>
        <taxon>Bacteria</taxon>
        <taxon>Pseudomonadati</taxon>
        <taxon>Pseudomonadota</taxon>
        <taxon>Gammaproteobacteria</taxon>
        <taxon>Enterobacterales</taxon>
        <taxon>Enterobacteriaceae</taxon>
        <taxon>Pseudocitrobacter</taxon>
    </lineage>
</organism>
<keyword evidence="1" id="KW-1133">Transmembrane helix</keyword>
<protein>
    <submittedName>
        <fullName evidence="2">Uncharacterized protein</fullName>
    </submittedName>
</protein>
<gene>
    <name evidence="2" type="ORF">G163CM_33320</name>
</gene>